<dbReference type="Gene3D" id="3.10.350.10">
    <property type="entry name" value="LysM domain"/>
    <property type="match status" value="1"/>
</dbReference>
<dbReference type="PROSITE" id="PS51782">
    <property type="entry name" value="LYSM"/>
    <property type="match status" value="1"/>
</dbReference>
<comment type="caution">
    <text evidence="2">The sequence shown here is derived from an EMBL/GenBank/DDBJ whole genome shotgun (WGS) entry which is preliminary data.</text>
</comment>
<keyword evidence="3" id="KW-1185">Reference proteome</keyword>
<dbReference type="SMART" id="SM00257">
    <property type="entry name" value="LysM"/>
    <property type="match status" value="1"/>
</dbReference>
<dbReference type="EMBL" id="JBHLVF010000010">
    <property type="protein sequence ID" value="MFC0391119.1"/>
    <property type="molecule type" value="Genomic_DNA"/>
</dbReference>
<evidence type="ECO:0000313" key="3">
    <source>
        <dbReference type="Proteomes" id="UP001589818"/>
    </source>
</evidence>
<dbReference type="InterPro" id="IPR036779">
    <property type="entry name" value="LysM_dom_sf"/>
</dbReference>
<protein>
    <submittedName>
        <fullName evidence="2">LysM peptidoglycan-binding domain-containing protein</fullName>
    </submittedName>
</protein>
<dbReference type="SUPFAM" id="SSF54106">
    <property type="entry name" value="LysM domain"/>
    <property type="match status" value="1"/>
</dbReference>
<dbReference type="InterPro" id="IPR018392">
    <property type="entry name" value="LysM"/>
</dbReference>
<dbReference type="Pfam" id="PF01476">
    <property type="entry name" value="LysM"/>
    <property type="match status" value="1"/>
</dbReference>
<accession>A0ABV6J5G3</accession>
<evidence type="ECO:0000259" key="1">
    <source>
        <dbReference type="PROSITE" id="PS51782"/>
    </source>
</evidence>
<proteinExistence type="predicted"/>
<feature type="domain" description="LysM" evidence="1">
    <location>
        <begin position="71"/>
        <end position="121"/>
    </location>
</feature>
<dbReference type="CDD" id="cd00118">
    <property type="entry name" value="LysM"/>
    <property type="match status" value="1"/>
</dbReference>
<evidence type="ECO:0000313" key="2">
    <source>
        <dbReference type="EMBL" id="MFC0391119.1"/>
    </source>
</evidence>
<organism evidence="2 3">
    <name type="scientific">Paenibacillus mendelii</name>
    <dbReference type="NCBI Taxonomy" id="206163"/>
    <lineage>
        <taxon>Bacteria</taxon>
        <taxon>Bacillati</taxon>
        <taxon>Bacillota</taxon>
        <taxon>Bacilli</taxon>
        <taxon>Bacillales</taxon>
        <taxon>Paenibacillaceae</taxon>
        <taxon>Paenibacillus</taxon>
    </lineage>
</organism>
<reference evidence="2 3" key="1">
    <citation type="submission" date="2024-09" db="EMBL/GenBank/DDBJ databases">
        <authorList>
            <person name="Sun Q."/>
            <person name="Mori K."/>
        </authorList>
    </citation>
    <scope>NUCLEOTIDE SEQUENCE [LARGE SCALE GENOMIC DNA]</scope>
    <source>
        <strain evidence="2 3">CCM 4839</strain>
    </source>
</reference>
<name>A0ABV6J5G3_9BACL</name>
<sequence length="124" mass="13735">MMTTISSYNYNKDRVNASNRVKRPANERRVERMMLRLAVVSVFFILLFFGLTLMKGLASGGEPAAPMAGEKVIVVGAGDTLWKIAGTVRESGDDLRRIVYDLKERNQLTSSMLKVGQTLIVPAD</sequence>
<dbReference type="RefSeq" id="WP_204818215.1">
    <property type="nucleotide sequence ID" value="NZ_JANHOF010000004.1"/>
</dbReference>
<gene>
    <name evidence="2" type="ORF">ACFFJ8_06990</name>
</gene>
<dbReference type="Proteomes" id="UP001589818">
    <property type="component" value="Unassembled WGS sequence"/>
</dbReference>